<evidence type="ECO:0000313" key="1">
    <source>
        <dbReference type="EMBL" id="XBO36973.1"/>
    </source>
</evidence>
<dbReference type="EMBL" id="CP157484">
    <property type="protein sequence ID" value="XBO36973.1"/>
    <property type="molecule type" value="Genomic_DNA"/>
</dbReference>
<name>A0AAU7J9D1_9HYPH</name>
<reference evidence="1" key="1">
    <citation type="submission" date="2024-05" db="EMBL/GenBank/DDBJ databases">
        <authorList>
            <person name="Kim S."/>
            <person name="Heo J."/>
            <person name="Choi H."/>
            <person name="Choi Y."/>
            <person name="Kwon S.-W."/>
            <person name="Kim Y."/>
        </authorList>
    </citation>
    <scope>NUCLEOTIDE SEQUENCE</scope>
    <source>
        <strain evidence="1">KACC 23698</strain>
    </source>
</reference>
<dbReference type="RefSeq" id="WP_406853795.1">
    <property type="nucleotide sequence ID" value="NZ_CP157484.1"/>
</dbReference>
<gene>
    <name evidence="1" type="ORF">ABEG18_14635</name>
</gene>
<sequence length="179" mass="20675">MLKPYVKRVEERIEKNQDKIIWSAVEARWLANVENAKRIWGDFYAGKAGSGWEREAAASVLKLADNVQPMTVVKTVLALYLLERDNPHFFQDDRALRFQITRRVRGLTKLNAGSYWDAKANGNRLVYKDLHPKAAEFFAQWIVQTLGPVGVHLQHLEDREVEIKRRAEADFREALSELA</sequence>
<organism evidence="1">
    <name type="scientific">Alsobacter sp. KACC 23698</name>
    <dbReference type="NCBI Taxonomy" id="3149229"/>
    <lineage>
        <taxon>Bacteria</taxon>
        <taxon>Pseudomonadati</taxon>
        <taxon>Pseudomonadota</taxon>
        <taxon>Alphaproteobacteria</taxon>
        <taxon>Hyphomicrobiales</taxon>
        <taxon>Alsobacteraceae</taxon>
        <taxon>Alsobacter</taxon>
    </lineage>
</organism>
<dbReference type="AlphaFoldDB" id="A0AAU7J9D1"/>
<accession>A0AAU7J9D1</accession>
<protein>
    <submittedName>
        <fullName evidence="1">Uncharacterized protein</fullName>
    </submittedName>
</protein>
<proteinExistence type="predicted"/>